<keyword evidence="6 13" id="KW-0862">Zinc</keyword>
<evidence type="ECO:0000256" key="9">
    <source>
        <dbReference type="ARBA" id="ARBA00023125"/>
    </source>
</evidence>
<comment type="function">
    <text evidence="13">DNA-dependent ATPase involved in processing of recombination intermediates, plays a role in repairing DNA breaks. Stimulates the branch migration of RecA-mediated strand transfer reactions, allowing the 3' invading strand to extend heteroduplex DNA faster. Binds ssDNA in the presence of ADP but not other nucleotides, has ATPase activity that is stimulated by ssDNA and various branched DNA structures, but inhibited by SSB. Does not have RecA's homology-searching function.</text>
</comment>
<comment type="function">
    <text evidence="11">Plays a role in repairing double-strand DNA breaks, probably involving stabilizing or processing branched DNA or blocked replication forks.</text>
</comment>
<dbReference type="GO" id="GO:0140664">
    <property type="term" value="F:ATP-dependent DNA damage sensor activity"/>
    <property type="evidence" value="ECO:0007669"/>
    <property type="project" value="InterPro"/>
</dbReference>
<reference evidence="14" key="2">
    <citation type="submission" date="2020-01" db="EMBL/GenBank/DDBJ databases">
        <authorList>
            <person name="Campanaro S."/>
        </authorList>
    </citation>
    <scope>NUCLEOTIDE SEQUENCE</scope>
    <source>
        <strain evidence="14">AS06rmzACSIP_7</strain>
    </source>
</reference>
<dbReference type="InterPro" id="IPR041166">
    <property type="entry name" value="Rubredoxin_2"/>
</dbReference>
<gene>
    <name evidence="11 14" type="primary">radA</name>
    <name evidence="14" type="ORF">GXY80_08845</name>
</gene>
<dbReference type="InterPro" id="IPR027417">
    <property type="entry name" value="P-loop_NTPase"/>
</dbReference>
<dbReference type="PANTHER" id="PTHR32472">
    <property type="entry name" value="DNA REPAIR PROTEIN RADA"/>
    <property type="match status" value="1"/>
</dbReference>
<keyword evidence="7 11" id="KW-0067">ATP-binding</keyword>
<keyword evidence="2 11" id="KW-0547">Nucleotide-binding</keyword>
<dbReference type="GO" id="GO:0005524">
    <property type="term" value="F:ATP binding"/>
    <property type="evidence" value="ECO:0007669"/>
    <property type="project" value="UniProtKB-UniRule"/>
</dbReference>
<feature type="region of interest" description="Lon-protease-like" evidence="11">
    <location>
        <begin position="341"/>
        <end position="448"/>
    </location>
</feature>
<proteinExistence type="inferred from homology"/>
<dbReference type="GO" id="GO:0008270">
    <property type="term" value="F:zinc ion binding"/>
    <property type="evidence" value="ECO:0007669"/>
    <property type="project" value="UniProtKB-KW"/>
</dbReference>
<evidence type="ECO:0000256" key="12">
    <source>
        <dbReference type="NCBIfam" id="TIGR00416"/>
    </source>
</evidence>
<keyword evidence="1 11" id="KW-0479">Metal-binding</keyword>
<evidence type="ECO:0000256" key="10">
    <source>
        <dbReference type="ARBA" id="ARBA00023204"/>
    </source>
</evidence>
<reference evidence="14" key="1">
    <citation type="journal article" date="2020" name="Biotechnol. Biofuels">
        <title>New insights from the biogas microbiome by comprehensive genome-resolved metagenomics of nearly 1600 species originating from multiple anaerobic digesters.</title>
        <authorList>
            <person name="Campanaro S."/>
            <person name="Treu L."/>
            <person name="Rodriguez-R L.M."/>
            <person name="Kovalovszki A."/>
            <person name="Ziels R.M."/>
            <person name="Maus I."/>
            <person name="Zhu X."/>
            <person name="Kougias P.G."/>
            <person name="Basile A."/>
            <person name="Luo G."/>
            <person name="Schluter A."/>
            <person name="Konstantinidis K.T."/>
            <person name="Angelidaki I."/>
        </authorList>
    </citation>
    <scope>NUCLEOTIDE SEQUENCE</scope>
    <source>
        <strain evidence="14">AS06rmzACSIP_7</strain>
    </source>
</reference>
<dbReference type="Pfam" id="PF13541">
    <property type="entry name" value="ChlI"/>
    <property type="match status" value="1"/>
</dbReference>
<keyword evidence="8 11" id="KW-0346">Stress response</keyword>
<evidence type="ECO:0000256" key="8">
    <source>
        <dbReference type="ARBA" id="ARBA00023016"/>
    </source>
</evidence>
<evidence type="ECO:0000313" key="15">
    <source>
        <dbReference type="Proteomes" id="UP000777265"/>
    </source>
</evidence>
<organism evidence="14 15">
    <name type="scientific">Syntrophorhabdus aromaticivorans</name>
    <dbReference type="NCBI Taxonomy" id="328301"/>
    <lineage>
        <taxon>Bacteria</taxon>
        <taxon>Pseudomonadati</taxon>
        <taxon>Thermodesulfobacteriota</taxon>
        <taxon>Syntrophorhabdia</taxon>
        <taxon>Syntrophorhabdales</taxon>
        <taxon>Syntrophorhabdaceae</taxon>
        <taxon>Syntrophorhabdus</taxon>
    </lineage>
</organism>
<dbReference type="PROSITE" id="PS50162">
    <property type="entry name" value="RECA_2"/>
    <property type="match status" value="1"/>
</dbReference>
<feature type="short sequence motif" description="RadA KNRFG motif" evidence="11">
    <location>
        <begin position="242"/>
        <end position="246"/>
    </location>
</feature>
<evidence type="ECO:0000256" key="5">
    <source>
        <dbReference type="ARBA" id="ARBA00022801"/>
    </source>
</evidence>
<dbReference type="EMBL" id="JAAYEE010000142">
    <property type="protein sequence ID" value="NLW35569.1"/>
    <property type="molecule type" value="Genomic_DNA"/>
</dbReference>
<evidence type="ECO:0000256" key="3">
    <source>
        <dbReference type="ARBA" id="ARBA00022763"/>
    </source>
</evidence>
<comment type="caution">
    <text evidence="14">The sequence shown here is derived from an EMBL/GenBank/DDBJ whole genome shotgun (WGS) entry which is preliminary data.</text>
</comment>
<dbReference type="SUPFAM" id="SSF54211">
    <property type="entry name" value="Ribosomal protein S5 domain 2-like"/>
    <property type="match status" value="1"/>
</dbReference>
<evidence type="ECO:0000256" key="6">
    <source>
        <dbReference type="ARBA" id="ARBA00022833"/>
    </source>
</evidence>
<evidence type="ECO:0000256" key="7">
    <source>
        <dbReference type="ARBA" id="ARBA00022840"/>
    </source>
</evidence>
<comment type="similarity">
    <text evidence="11 13">Belongs to the RecA family. RadA subfamily.</text>
</comment>
<dbReference type="GO" id="GO:0016787">
    <property type="term" value="F:hydrolase activity"/>
    <property type="evidence" value="ECO:0007669"/>
    <property type="project" value="UniProtKB-KW"/>
</dbReference>
<dbReference type="Gene3D" id="3.30.230.10">
    <property type="match status" value="1"/>
</dbReference>
<feature type="binding site" evidence="11">
    <location>
        <begin position="86"/>
        <end position="93"/>
    </location>
    <ligand>
        <name>ATP</name>
        <dbReference type="ChEBI" id="CHEBI:30616"/>
    </ligand>
</feature>
<evidence type="ECO:0000256" key="13">
    <source>
        <dbReference type="RuleBase" id="RU003555"/>
    </source>
</evidence>
<dbReference type="SMART" id="SM00382">
    <property type="entry name" value="AAA"/>
    <property type="match status" value="1"/>
</dbReference>
<evidence type="ECO:0000256" key="4">
    <source>
        <dbReference type="ARBA" id="ARBA00022771"/>
    </source>
</evidence>
<dbReference type="Gene3D" id="3.40.50.300">
    <property type="entry name" value="P-loop containing nucleotide triphosphate hydrolases"/>
    <property type="match status" value="1"/>
</dbReference>
<dbReference type="InterPro" id="IPR003593">
    <property type="entry name" value="AAA+_ATPase"/>
</dbReference>
<keyword evidence="10 11" id="KW-0234">DNA repair</keyword>
<dbReference type="GO" id="GO:0000725">
    <property type="term" value="P:recombinational repair"/>
    <property type="evidence" value="ECO:0007669"/>
    <property type="project" value="UniProtKB-UniRule"/>
</dbReference>
<dbReference type="GO" id="GO:0005829">
    <property type="term" value="C:cytosol"/>
    <property type="evidence" value="ECO:0007669"/>
    <property type="project" value="TreeGrafter"/>
</dbReference>
<dbReference type="NCBIfam" id="TIGR00416">
    <property type="entry name" value="sms"/>
    <property type="match status" value="1"/>
</dbReference>
<keyword evidence="4 13" id="KW-0863">Zinc-finger</keyword>
<evidence type="ECO:0000256" key="2">
    <source>
        <dbReference type="ARBA" id="ARBA00022741"/>
    </source>
</evidence>
<name>A0A351U758_9BACT</name>
<dbReference type="GO" id="GO:0003684">
    <property type="term" value="F:damaged DNA binding"/>
    <property type="evidence" value="ECO:0007669"/>
    <property type="project" value="InterPro"/>
</dbReference>
<dbReference type="InterPro" id="IPR004504">
    <property type="entry name" value="DNA_repair_RadA"/>
</dbReference>
<keyword evidence="3 11" id="KW-0227">DNA damage</keyword>
<evidence type="ECO:0000313" key="14">
    <source>
        <dbReference type="EMBL" id="NLW35569.1"/>
    </source>
</evidence>
<dbReference type="InterPro" id="IPR020568">
    <property type="entry name" value="Ribosomal_Su5_D2-typ_SF"/>
</dbReference>
<dbReference type="Pfam" id="PF18073">
    <property type="entry name" value="Zn_ribbon_LapB"/>
    <property type="match status" value="1"/>
</dbReference>
<keyword evidence="5" id="KW-0378">Hydrolase</keyword>
<dbReference type="SUPFAM" id="SSF52540">
    <property type="entry name" value="P-loop containing nucleoside triphosphate hydrolases"/>
    <property type="match status" value="1"/>
</dbReference>
<evidence type="ECO:0000256" key="11">
    <source>
        <dbReference type="HAMAP-Rule" id="MF_01498"/>
    </source>
</evidence>
<dbReference type="AlphaFoldDB" id="A0A351U758"/>
<dbReference type="PANTHER" id="PTHR32472:SF10">
    <property type="entry name" value="DNA REPAIR PROTEIN RADA-LIKE PROTEIN"/>
    <property type="match status" value="1"/>
</dbReference>
<dbReference type="PRINTS" id="PR01874">
    <property type="entry name" value="DNAREPAIRADA"/>
</dbReference>
<keyword evidence="9 11" id="KW-0238">DNA-binding</keyword>
<dbReference type="Pfam" id="PF06745">
    <property type="entry name" value="ATPase"/>
    <property type="match status" value="1"/>
</dbReference>
<dbReference type="InterPro" id="IPR020588">
    <property type="entry name" value="RecA_ATP-bd"/>
</dbReference>
<dbReference type="STRING" id="909663.GCA_000512235_01239"/>
<accession>A0A351U758</accession>
<comment type="domain">
    <text evidence="11">The middle region has homology to RecA with ATPase motifs including the RadA KNRFG motif, while the C-terminus is homologous to Lon protease.</text>
</comment>
<dbReference type="InterPro" id="IPR014721">
    <property type="entry name" value="Ribsml_uS5_D2-typ_fold_subgr"/>
</dbReference>
<dbReference type="InterPro" id="IPR014774">
    <property type="entry name" value="KaiC-like_dom"/>
</dbReference>
<protein>
    <recommendedName>
        <fullName evidence="11 12">DNA repair protein RadA</fullName>
    </recommendedName>
</protein>
<dbReference type="Proteomes" id="UP000777265">
    <property type="component" value="Unassembled WGS sequence"/>
</dbReference>
<dbReference type="HAMAP" id="MF_01498">
    <property type="entry name" value="RadA_bact"/>
    <property type="match status" value="1"/>
</dbReference>
<evidence type="ECO:0000256" key="1">
    <source>
        <dbReference type="ARBA" id="ARBA00022723"/>
    </source>
</evidence>
<sequence length="448" mass="49862">MAKKTVFACEACGYETLKWMGRCPKCGAWDTIREFRIEKDMPQSHEAPVLVSDEDLPEERIVLAIEEMDRVLGGGITCGSSILLGGDPGIGKTTLCFAIASRMVELGYDTLYVSGEESLRQLSSRKKRLNLAGSFPILTTNHLEDILRAVAEKNYKLVIVDSIQSTYNSRLPMLPGSVSQIKDVSSRLIMEMKKSETAHIFIGHVTKEGAIAGPKILEHLVDTVLYFEGDKMLPYRMLRAIKNRFGPVDEVGIFQMRREGLISVENPSEFFVSERGDIASGSSLFPYVTGSRPIVLEVQAITPKSAFSMPKRLSLGYDLNRLFILIAVMEKMLGKPLFDRDVYVNVTGGMKVSEPAIDLAVAASILSSYRDINMGKHTAFFGEIGLTGEIRKIVNMEARLKECERLGITRVFCPRGVEKIGSPETIPLKTIRDLYEHVDEGSDHLRTR</sequence>